<feature type="region of interest" description="Disordered" evidence="5">
    <location>
        <begin position="235"/>
        <end position="275"/>
    </location>
</feature>
<dbReference type="GO" id="GO:0016020">
    <property type="term" value="C:membrane"/>
    <property type="evidence" value="ECO:0007669"/>
    <property type="project" value="UniProtKB-SubCell"/>
</dbReference>
<dbReference type="eggNOG" id="ENOG502SS51">
    <property type="taxonomic scope" value="Eukaryota"/>
</dbReference>
<organism evidence="7 8">
    <name type="scientific">Cochliobolus sativus (strain ND90Pr / ATCC 201652)</name>
    <name type="common">Common root rot and spot blotch fungus</name>
    <name type="synonym">Bipolaris sorokiniana</name>
    <dbReference type="NCBI Taxonomy" id="665912"/>
    <lineage>
        <taxon>Eukaryota</taxon>
        <taxon>Fungi</taxon>
        <taxon>Dikarya</taxon>
        <taxon>Ascomycota</taxon>
        <taxon>Pezizomycotina</taxon>
        <taxon>Dothideomycetes</taxon>
        <taxon>Pleosporomycetidae</taxon>
        <taxon>Pleosporales</taxon>
        <taxon>Pleosporineae</taxon>
        <taxon>Pleosporaceae</taxon>
        <taxon>Bipolaris</taxon>
    </lineage>
</organism>
<evidence type="ECO:0008006" key="9">
    <source>
        <dbReference type="Google" id="ProtNLM"/>
    </source>
</evidence>
<feature type="compositionally biased region" description="Basic and acidic residues" evidence="5">
    <location>
        <begin position="239"/>
        <end position="248"/>
    </location>
</feature>
<dbReference type="Proteomes" id="UP000016934">
    <property type="component" value="Unassembled WGS sequence"/>
</dbReference>
<sequence>MIHNKITSPPLPPPTPAPSKRQAAGQVSTCGYVDGNPENPRIANPGYDCQFDTARGLWGFCSTTVTALSDCSLVGFCLDSNSCTTGCGRASNEIGGSTSCPPSQFCSTALLLNDGPDQDYEYIACGTKGGTETLRAAANSVDASTTTSQSSSSLTSLSTSSGSPAESPTPSASNSSSSSSSSNVGAIVGGVVAAVVVICITILGVLLIRRKQGKAGKAGSNNDSGYSMQGLIGGKKSGKQTENRHEAVEMQGGHVEPVELMGTQPDSTVRARELG</sequence>
<dbReference type="KEGG" id="bsc:COCSADRAFT_192727"/>
<gene>
    <name evidence="7" type="ORF">COCSADRAFT_192727</name>
</gene>
<dbReference type="InterPro" id="IPR051694">
    <property type="entry name" value="Immunoregulatory_rcpt-like"/>
</dbReference>
<evidence type="ECO:0000313" key="7">
    <source>
        <dbReference type="EMBL" id="EMD60896.1"/>
    </source>
</evidence>
<reference evidence="7 8" key="1">
    <citation type="journal article" date="2012" name="PLoS Pathog.">
        <title>Diverse lifestyles and strategies of plant pathogenesis encoded in the genomes of eighteen Dothideomycetes fungi.</title>
        <authorList>
            <person name="Ohm R.A."/>
            <person name="Feau N."/>
            <person name="Henrissat B."/>
            <person name="Schoch C.L."/>
            <person name="Horwitz B.A."/>
            <person name="Barry K.W."/>
            <person name="Condon B.J."/>
            <person name="Copeland A.C."/>
            <person name="Dhillon B."/>
            <person name="Glaser F."/>
            <person name="Hesse C.N."/>
            <person name="Kosti I."/>
            <person name="LaButti K."/>
            <person name="Lindquist E.A."/>
            <person name="Lucas S."/>
            <person name="Salamov A.A."/>
            <person name="Bradshaw R.E."/>
            <person name="Ciuffetti L."/>
            <person name="Hamelin R.C."/>
            <person name="Kema G.H.J."/>
            <person name="Lawrence C."/>
            <person name="Scott J.A."/>
            <person name="Spatafora J.W."/>
            <person name="Turgeon B.G."/>
            <person name="de Wit P.J.G.M."/>
            <person name="Zhong S."/>
            <person name="Goodwin S.B."/>
            <person name="Grigoriev I.V."/>
        </authorList>
    </citation>
    <scope>NUCLEOTIDE SEQUENCE [LARGE SCALE GENOMIC DNA]</scope>
    <source>
        <strain evidence="8">ND90Pr / ATCC 201652</strain>
    </source>
</reference>
<proteinExistence type="predicted"/>
<name>M2SUZ1_COCSN</name>
<keyword evidence="3 6" id="KW-1133">Transmembrane helix</keyword>
<evidence type="ECO:0000256" key="4">
    <source>
        <dbReference type="ARBA" id="ARBA00023136"/>
    </source>
</evidence>
<evidence type="ECO:0000256" key="3">
    <source>
        <dbReference type="ARBA" id="ARBA00022989"/>
    </source>
</evidence>
<dbReference type="EMBL" id="KB445649">
    <property type="protein sequence ID" value="EMD60896.1"/>
    <property type="molecule type" value="Genomic_DNA"/>
</dbReference>
<evidence type="ECO:0000256" key="6">
    <source>
        <dbReference type="SAM" id="Phobius"/>
    </source>
</evidence>
<accession>M2SUZ1</accession>
<reference evidence="8" key="2">
    <citation type="journal article" date="2013" name="PLoS Genet.">
        <title>Comparative genome structure, secondary metabolite, and effector coding capacity across Cochliobolus pathogens.</title>
        <authorList>
            <person name="Condon B.J."/>
            <person name="Leng Y."/>
            <person name="Wu D."/>
            <person name="Bushley K.E."/>
            <person name="Ohm R.A."/>
            <person name="Otillar R."/>
            <person name="Martin J."/>
            <person name="Schackwitz W."/>
            <person name="Grimwood J."/>
            <person name="MohdZainudin N."/>
            <person name="Xue C."/>
            <person name="Wang R."/>
            <person name="Manning V.A."/>
            <person name="Dhillon B."/>
            <person name="Tu Z.J."/>
            <person name="Steffenson B.J."/>
            <person name="Salamov A."/>
            <person name="Sun H."/>
            <person name="Lowry S."/>
            <person name="LaButti K."/>
            <person name="Han J."/>
            <person name="Copeland A."/>
            <person name="Lindquist E."/>
            <person name="Barry K."/>
            <person name="Schmutz J."/>
            <person name="Baker S.E."/>
            <person name="Ciuffetti L.M."/>
            <person name="Grigoriev I.V."/>
            <person name="Zhong S."/>
            <person name="Turgeon B.G."/>
        </authorList>
    </citation>
    <scope>NUCLEOTIDE SEQUENCE [LARGE SCALE GENOMIC DNA]</scope>
    <source>
        <strain evidence="8">ND90Pr / ATCC 201652</strain>
    </source>
</reference>
<feature type="region of interest" description="Disordered" evidence="5">
    <location>
        <begin position="1"/>
        <end position="22"/>
    </location>
</feature>
<keyword evidence="4 6" id="KW-0472">Membrane</keyword>
<evidence type="ECO:0000256" key="5">
    <source>
        <dbReference type="SAM" id="MobiDB-lite"/>
    </source>
</evidence>
<dbReference type="OMA" id="GICETEI"/>
<dbReference type="PANTHER" id="PTHR15549:SF27">
    <property type="entry name" value="CHITIN-BINDING TYPE-1 DOMAIN-CONTAINING PROTEIN"/>
    <property type="match status" value="1"/>
</dbReference>
<evidence type="ECO:0000313" key="8">
    <source>
        <dbReference type="Proteomes" id="UP000016934"/>
    </source>
</evidence>
<keyword evidence="8" id="KW-1185">Reference proteome</keyword>
<feature type="region of interest" description="Disordered" evidence="5">
    <location>
        <begin position="140"/>
        <end position="180"/>
    </location>
</feature>
<dbReference type="OrthoDB" id="3547571at2759"/>
<evidence type="ECO:0000256" key="2">
    <source>
        <dbReference type="ARBA" id="ARBA00022692"/>
    </source>
</evidence>
<evidence type="ECO:0000256" key="1">
    <source>
        <dbReference type="ARBA" id="ARBA00004167"/>
    </source>
</evidence>
<feature type="transmembrane region" description="Helical" evidence="6">
    <location>
        <begin position="184"/>
        <end position="208"/>
    </location>
</feature>
<feature type="compositionally biased region" description="Low complexity" evidence="5">
    <location>
        <begin position="143"/>
        <end position="180"/>
    </location>
</feature>
<dbReference type="HOGENOM" id="CLU_054422_0_0_1"/>
<dbReference type="GeneID" id="19133819"/>
<protein>
    <recommendedName>
        <fullName evidence="9">Mid2 domain-containing protein</fullName>
    </recommendedName>
</protein>
<keyword evidence="2 6" id="KW-0812">Transmembrane</keyword>
<dbReference type="GO" id="GO:0071944">
    <property type="term" value="C:cell periphery"/>
    <property type="evidence" value="ECO:0007669"/>
    <property type="project" value="UniProtKB-ARBA"/>
</dbReference>
<dbReference type="AlphaFoldDB" id="M2SUZ1"/>
<comment type="subcellular location">
    <subcellularLocation>
        <location evidence="1">Membrane</location>
        <topology evidence="1">Single-pass membrane protein</topology>
    </subcellularLocation>
</comment>
<dbReference type="PANTHER" id="PTHR15549">
    <property type="entry name" value="PAIRED IMMUNOGLOBULIN-LIKE TYPE 2 RECEPTOR"/>
    <property type="match status" value="1"/>
</dbReference>
<dbReference type="RefSeq" id="XP_007703265.1">
    <property type="nucleotide sequence ID" value="XM_007705075.1"/>
</dbReference>